<reference evidence="2 3" key="1">
    <citation type="journal article" date="2023" name="Plants (Basel)">
        <title>Bridging the Gap: Combining Genomics and Transcriptomics Approaches to Understand Stylosanthes scabra, an Orphan Legume from the Brazilian Caatinga.</title>
        <authorList>
            <person name="Ferreira-Neto J.R.C."/>
            <person name="da Silva M.D."/>
            <person name="Binneck E."/>
            <person name="de Melo N.F."/>
            <person name="da Silva R.H."/>
            <person name="de Melo A.L.T.M."/>
            <person name="Pandolfi V."/>
            <person name="Bustamante F.O."/>
            <person name="Brasileiro-Vidal A.C."/>
            <person name="Benko-Iseppon A.M."/>
        </authorList>
    </citation>
    <scope>NUCLEOTIDE SEQUENCE [LARGE SCALE GENOMIC DNA]</scope>
    <source>
        <tissue evidence="2">Leaves</tissue>
    </source>
</reference>
<feature type="compositionally biased region" description="Low complexity" evidence="1">
    <location>
        <begin position="22"/>
        <end position="35"/>
    </location>
</feature>
<dbReference type="InterPro" id="IPR044824">
    <property type="entry name" value="MAIN-like"/>
</dbReference>
<gene>
    <name evidence="2" type="ORF">PIB30_020837</name>
</gene>
<protein>
    <submittedName>
        <fullName evidence="2">Uncharacterized protein</fullName>
    </submittedName>
</protein>
<evidence type="ECO:0000313" key="2">
    <source>
        <dbReference type="EMBL" id="MED6157170.1"/>
    </source>
</evidence>
<accession>A0ABU6U7K9</accession>
<dbReference type="PANTHER" id="PTHR46033:SF82">
    <property type="entry name" value="AMINOTRANSFERASE-LIKE PLANT MOBILE DOMAIN-CONTAINING PROTEIN"/>
    <property type="match status" value="1"/>
</dbReference>
<evidence type="ECO:0000313" key="3">
    <source>
        <dbReference type="Proteomes" id="UP001341840"/>
    </source>
</evidence>
<evidence type="ECO:0000256" key="1">
    <source>
        <dbReference type="SAM" id="MobiDB-lite"/>
    </source>
</evidence>
<dbReference type="PANTHER" id="PTHR46033">
    <property type="entry name" value="PROTEIN MAIN-LIKE 2"/>
    <property type="match status" value="1"/>
</dbReference>
<keyword evidence="3" id="KW-1185">Reference proteome</keyword>
<dbReference type="EMBL" id="JASCZI010120896">
    <property type="protein sequence ID" value="MED6157170.1"/>
    <property type="molecule type" value="Genomic_DNA"/>
</dbReference>
<feature type="region of interest" description="Disordered" evidence="1">
    <location>
        <begin position="1"/>
        <end position="36"/>
    </location>
</feature>
<comment type="caution">
    <text evidence="2">The sequence shown here is derived from an EMBL/GenBank/DDBJ whole genome shotgun (WGS) entry which is preliminary data.</text>
</comment>
<feature type="compositionally biased region" description="Basic residues" evidence="1">
    <location>
        <begin position="1"/>
        <end position="11"/>
    </location>
</feature>
<organism evidence="2 3">
    <name type="scientific">Stylosanthes scabra</name>
    <dbReference type="NCBI Taxonomy" id="79078"/>
    <lineage>
        <taxon>Eukaryota</taxon>
        <taxon>Viridiplantae</taxon>
        <taxon>Streptophyta</taxon>
        <taxon>Embryophyta</taxon>
        <taxon>Tracheophyta</taxon>
        <taxon>Spermatophyta</taxon>
        <taxon>Magnoliopsida</taxon>
        <taxon>eudicotyledons</taxon>
        <taxon>Gunneridae</taxon>
        <taxon>Pentapetalae</taxon>
        <taxon>rosids</taxon>
        <taxon>fabids</taxon>
        <taxon>Fabales</taxon>
        <taxon>Fabaceae</taxon>
        <taxon>Papilionoideae</taxon>
        <taxon>50 kb inversion clade</taxon>
        <taxon>dalbergioids sensu lato</taxon>
        <taxon>Dalbergieae</taxon>
        <taxon>Pterocarpus clade</taxon>
        <taxon>Stylosanthes</taxon>
    </lineage>
</organism>
<proteinExistence type="predicted"/>
<dbReference type="Proteomes" id="UP001341840">
    <property type="component" value="Unassembled WGS sequence"/>
</dbReference>
<name>A0ABU6U7K9_9FABA</name>
<sequence>MAPRGRSRRAARAAPAPEPAEEAGQGAPAGGAPQAVESLSRLNRDYHIAGALEHYQQQSWDMVEQYLGARPPVPANAQKESFVIKMVWLRERLQHIPVDADPDTLRQYARCYIMLFIGGYLMPDKSGNLVHI</sequence>